<comment type="caution">
    <text evidence="10">The sequence shown here is derived from an EMBL/GenBank/DDBJ whole genome shotgun (WGS) entry which is preliminary data.</text>
</comment>
<comment type="catalytic activity">
    <reaction evidence="6">
        <text>L-threonyl-[protein] + ATP = O-phospho-L-threonyl-[protein] + ADP + H(+)</text>
        <dbReference type="Rhea" id="RHEA:46608"/>
        <dbReference type="Rhea" id="RHEA-COMP:11060"/>
        <dbReference type="Rhea" id="RHEA-COMP:11605"/>
        <dbReference type="ChEBI" id="CHEBI:15378"/>
        <dbReference type="ChEBI" id="CHEBI:30013"/>
        <dbReference type="ChEBI" id="CHEBI:30616"/>
        <dbReference type="ChEBI" id="CHEBI:61977"/>
        <dbReference type="ChEBI" id="CHEBI:456216"/>
    </reaction>
</comment>
<dbReference type="EMBL" id="VOIH02000003">
    <property type="protein sequence ID" value="KAF3450261.1"/>
    <property type="molecule type" value="Genomic_DNA"/>
</dbReference>
<keyword evidence="4 7" id="KW-0067">ATP-binding</keyword>
<evidence type="ECO:0000256" key="7">
    <source>
        <dbReference type="PROSITE-ProRule" id="PRU10141"/>
    </source>
</evidence>
<dbReference type="OrthoDB" id="4062651at2759"/>
<protein>
    <recommendedName>
        <fullName evidence="9">Protein kinase domain-containing protein</fullName>
    </recommendedName>
</protein>
<dbReference type="Pfam" id="PF00069">
    <property type="entry name" value="Pkinase"/>
    <property type="match status" value="1"/>
</dbReference>
<feature type="domain" description="Protein kinase" evidence="9">
    <location>
        <begin position="83"/>
        <end position="299"/>
    </location>
</feature>
<dbReference type="InterPro" id="IPR008271">
    <property type="entry name" value="Ser/Thr_kinase_AS"/>
</dbReference>
<dbReference type="PANTHER" id="PTHR27005">
    <property type="entry name" value="WALL-ASSOCIATED RECEPTOR KINASE-LIKE 21"/>
    <property type="match status" value="1"/>
</dbReference>
<dbReference type="GO" id="GO:0004674">
    <property type="term" value="F:protein serine/threonine kinase activity"/>
    <property type="evidence" value="ECO:0007669"/>
    <property type="project" value="UniProtKB-KW"/>
</dbReference>
<keyword evidence="3" id="KW-0418">Kinase</keyword>
<keyword evidence="8" id="KW-0723">Serine/threonine-protein kinase</keyword>
<evidence type="ECO:0000313" key="10">
    <source>
        <dbReference type="EMBL" id="KAF3450261.1"/>
    </source>
</evidence>
<dbReference type="InterPro" id="IPR045274">
    <property type="entry name" value="WAK-like"/>
</dbReference>
<evidence type="ECO:0000256" key="6">
    <source>
        <dbReference type="ARBA" id="ARBA00047951"/>
    </source>
</evidence>
<dbReference type="AlphaFoldDB" id="A0A8K0ML75"/>
<dbReference type="GO" id="GO:0007166">
    <property type="term" value="P:cell surface receptor signaling pathway"/>
    <property type="evidence" value="ECO:0007669"/>
    <property type="project" value="InterPro"/>
</dbReference>
<reference evidence="10" key="1">
    <citation type="submission" date="2020-03" db="EMBL/GenBank/DDBJ databases">
        <title>A high-quality chromosome-level genome assembly of a woody plant with both climbing and erect habits, Rhamnella rubrinervis.</title>
        <authorList>
            <person name="Lu Z."/>
            <person name="Yang Y."/>
            <person name="Zhu X."/>
            <person name="Sun Y."/>
        </authorList>
    </citation>
    <scope>NUCLEOTIDE SEQUENCE</scope>
    <source>
        <strain evidence="10">BYM</strain>
        <tissue evidence="10">Leaf</tissue>
    </source>
</reference>
<dbReference type="PANTHER" id="PTHR27005:SF283">
    <property type="entry name" value="OS02G0633066 PROTEIN"/>
    <property type="match status" value="1"/>
</dbReference>
<comment type="catalytic activity">
    <reaction evidence="5">
        <text>L-seryl-[protein] + ATP = O-phospho-L-seryl-[protein] + ADP + H(+)</text>
        <dbReference type="Rhea" id="RHEA:17989"/>
        <dbReference type="Rhea" id="RHEA-COMP:9863"/>
        <dbReference type="Rhea" id="RHEA-COMP:11604"/>
        <dbReference type="ChEBI" id="CHEBI:15378"/>
        <dbReference type="ChEBI" id="CHEBI:29999"/>
        <dbReference type="ChEBI" id="CHEBI:30616"/>
        <dbReference type="ChEBI" id="CHEBI:83421"/>
        <dbReference type="ChEBI" id="CHEBI:456216"/>
    </reaction>
</comment>
<dbReference type="InterPro" id="IPR000719">
    <property type="entry name" value="Prot_kinase_dom"/>
</dbReference>
<dbReference type="GO" id="GO:0005886">
    <property type="term" value="C:plasma membrane"/>
    <property type="evidence" value="ECO:0007669"/>
    <property type="project" value="TreeGrafter"/>
</dbReference>
<dbReference type="PROSITE" id="PS50011">
    <property type="entry name" value="PROTEIN_KINASE_DOM"/>
    <property type="match status" value="1"/>
</dbReference>
<organism evidence="10 11">
    <name type="scientific">Rhamnella rubrinervis</name>
    <dbReference type="NCBI Taxonomy" id="2594499"/>
    <lineage>
        <taxon>Eukaryota</taxon>
        <taxon>Viridiplantae</taxon>
        <taxon>Streptophyta</taxon>
        <taxon>Embryophyta</taxon>
        <taxon>Tracheophyta</taxon>
        <taxon>Spermatophyta</taxon>
        <taxon>Magnoliopsida</taxon>
        <taxon>eudicotyledons</taxon>
        <taxon>Gunneridae</taxon>
        <taxon>Pentapetalae</taxon>
        <taxon>rosids</taxon>
        <taxon>fabids</taxon>
        <taxon>Rosales</taxon>
        <taxon>Rhamnaceae</taxon>
        <taxon>rhamnoid group</taxon>
        <taxon>Rhamneae</taxon>
        <taxon>Rhamnella</taxon>
    </lineage>
</organism>
<dbReference type="PROSITE" id="PS00107">
    <property type="entry name" value="PROTEIN_KINASE_ATP"/>
    <property type="match status" value="1"/>
</dbReference>
<evidence type="ECO:0000256" key="3">
    <source>
        <dbReference type="ARBA" id="ARBA00022777"/>
    </source>
</evidence>
<dbReference type="Proteomes" id="UP000796880">
    <property type="component" value="Unassembled WGS sequence"/>
</dbReference>
<evidence type="ECO:0000256" key="5">
    <source>
        <dbReference type="ARBA" id="ARBA00047558"/>
    </source>
</evidence>
<evidence type="ECO:0000313" key="11">
    <source>
        <dbReference type="Proteomes" id="UP000796880"/>
    </source>
</evidence>
<dbReference type="SMART" id="SM00220">
    <property type="entry name" value="S_TKc"/>
    <property type="match status" value="1"/>
</dbReference>
<evidence type="ECO:0000256" key="2">
    <source>
        <dbReference type="ARBA" id="ARBA00022741"/>
    </source>
</evidence>
<gene>
    <name evidence="10" type="ORF">FNV43_RR06341</name>
</gene>
<dbReference type="GO" id="GO:0005524">
    <property type="term" value="F:ATP binding"/>
    <property type="evidence" value="ECO:0007669"/>
    <property type="project" value="UniProtKB-UniRule"/>
</dbReference>
<evidence type="ECO:0000256" key="4">
    <source>
        <dbReference type="ARBA" id="ARBA00022840"/>
    </source>
</evidence>
<name>A0A8K0ML75_9ROSA</name>
<dbReference type="SUPFAM" id="SSF56112">
    <property type="entry name" value="Protein kinase-like (PK-like)"/>
    <property type="match status" value="1"/>
</dbReference>
<evidence type="ECO:0000259" key="9">
    <source>
        <dbReference type="PROSITE" id="PS50011"/>
    </source>
</evidence>
<dbReference type="Gene3D" id="3.30.200.20">
    <property type="entry name" value="Phosphorylase Kinase, domain 1"/>
    <property type="match status" value="1"/>
</dbReference>
<feature type="binding site" evidence="7">
    <location>
        <position position="113"/>
    </location>
    <ligand>
        <name>ATP</name>
        <dbReference type="ChEBI" id="CHEBI:30616"/>
    </ligand>
</feature>
<dbReference type="InterPro" id="IPR017441">
    <property type="entry name" value="Protein_kinase_ATP_BS"/>
</dbReference>
<keyword evidence="2 7" id="KW-0547">Nucleotide-binding</keyword>
<dbReference type="Gene3D" id="1.10.510.10">
    <property type="entry name" value="Transferase(Phosphotransferase) domain 1"/>
    <property type="match status" value="1"/>
</dbReference>
<comment type="similarity">
    <text evidence="8">Belongs to the protein kinase superfamily.</text>
</comment>
<proteinExistence type="inferred from homology"/>
<dbReference type="PROSITE" id="PS00108">
    <property type="entry name" value="PROTEIN_KINASE_ST"/>
    <property type="match status" value="1"/>
</dbReference>
<keyword evidence="1" id="KW-0808">Transferase</keyword>
<accession>A0A8K0ML75</accession>
<evidence type="ECO:0000256" key="1">
    <source>
        <dbReference type="ARBA" id="ARBA00022679"/>
    </source>
</evidence>
<keyword evidence="11" id="KW-1185">Reference proteome</keyword>
<evidence type="ECO:0000256" key="8">
    <source>
        <dbReference type="RuleBase" id="RU000304"/>
    </source>
</evidence>
<sequence>MCPGECENLPGTWNCTSRPKEYINNAIACNKLNITPGHHSYADSKHAGVDIVYVVAAISPIWWGMKKRKIFSAGALKKATNNYHESRVLGQGGYGIVYKGILPTNNKVVAIKKSKLGAQRINEQFINEVVMLLQINHSNVKLLDCCLQTEGPLLLYEFISNGTLFENIHKKGQGYSPLSWQLRLKIATDTASALAYLHSATSTPIIHRDVKTGNILLVESSQQKFRTLELHEGCLWIKSQDRPNMKDVAMELEGVLRSIMEEYEWGKVYGYTEETEYFLTMEPLDPDAIDVSGSMFSGR</sequence>
<dbReference type="InterPro" id="IPR011009">
    <property type="entry name" value="Kinase-like_dom_sf"/>
</dbReference>